<evidence type="ECO:0000313" key="3">
    <source>
        <dbReference type="Proteomes" id="UP001146793"/>
    </source>
</evidence>
<dbReference type="Proteomes" id="UP001146793">
    <property type="component" value="Unassembled WGS sequence"/>
</dbReference>
<accession>A0AAV7YAR7</accession>
<evidence type="ECO:0000313" key="2">
    <source>
        <dbReference type="EMBL" id="KAJ3426912.1"/>
    </source>
</evidence>
<reference evidence="2" key="1">
    <citation type="submission" date="2022-08" db="EMBL/GenBank/DDBJ databases">
        <title>Novel sulphate-reducing endosymbionts in the free-living metamonad Anaeramoeba.</title>
        <authorList>
            <person name="Jerlstrom-Hultqvist J."/>
            <person name="Cepicka I."/>
            <person name="Gallot-Lavallee L."/>
            <person name="Salas-Leiva D."/>
            <person name="Curtis B.A."/>
            <person name="Zahonova K."/>
            <person name="Pipaliya S."/>
            <person name="Dacks J."/>
            <person name="Roger A.J."/>
        </authorList>
    </citation>
    <scope>NUCLEOTIDE SEQUENCE</scope>
    <source>
        <strain evidence="2">Busselton2</strain>
    </source>
</reference>
<dbReference type="EMBL" id="JANTQA010000063">
    <property type="protein sequence ID" value="KAJ3426912.1"/>
    <property type="molecule type" value="Genomic_DNA"/>
</dbReference>
<organism evidence="2 3">
    <name type="scientific">Anaeramoeba flamelloides</name>
    <dbReference type="NCBI Taxonomy" id="1746091"/>
    <lineage>
        <taxon>Eukaryota</taxon>
        <taxon>Metamonada</taxon>
        <taxon>Anaeramoebidae</taxon>
        <taxon>Anaeramoeba</taxon>
    </lineage>
</organism>
<comment type="caution">
    <text evidence="2">The sequence shown here is derived from an EMBL/GenBank/DDBJ whole genome shotgun (WGS) entry which is preliminary data.</text>
</comment>
<name>A0AAV7YAR7_9EUKA</name>
<protein>
    <submittedName>
        <fullName evidence="2">Uncharacterized protein</fullName>
    </submittedName>
</protein>
<feature type="compositionally biased region" description="Basic residues" evidence="1">
    <location>
        <begin position="78"/>
        <end position="90"/>
    </location>
</feature>
<sequence>MDLLIPTDHQTTNTYLDQNEVPDMFKPREMTKQQIKPISKPTTQRRALGRITNQTNTNKRINSKVNTKPLSKTFSRNNQKKNQKKKKKNLTVRNQKNGSKQIKIHQKRIRNVEGSSTFSVNRKKSGMRIFIDPLEMNFDLENKSYSMTSNVLVSSKNQKRKKNFKKRKLKLKKKITKVEPISRNNSRYRINIEPEPWENLF</sequence>
<evidence type="ECO:0000256" key="1">
    <source>
        <dbReference type="SAM" id="MobiDB-lite"/>
    </source>
</evidence>
<feature type="region of interest" description="Disordered" evidence="1">
    <location>
        <begin position="70"/>
        <end position="99"/>
    </location>
</feature>
<proteinExistence type="predicted"/>
<gene>
    <name evidence="2" type="ORF">M0812_26483</name>
</gene>
<dbReference type="AlphaFoldDB" id="A0AAV7YAR7"/>